<feature type="domain" description="DUF7789" evidence="3">
    <location>
        <begin position="42"/>
        <end position="164"/>
    </location>
</feature>
<feature type="transmembrane region" description="Helical" evidence="2">
    <location>
        <begin position="262"/>
        <end position="284"/>
    </location>
</feature>
<feature type="transmembrane region" description="Helical" evidence="2">
    <location>
        <begin position="231"/>
        <end position="250"/>
    </location>
</feature>
<accession>A0AAJ6QR27</accession>
<dbReference type="GeneID" id="100902881"/>
<evidence type="ECO:0000313" key="5">
    <source>
        <dbReference type="RefSeq" id="XP_003743096.1"/>
    </source>
</evidence>
<feature type="region of interest" description="Disordered" evidence="1">
    <location>
        <begin position="1"/>
        <end position="21"/>
    </location>
</feature>
<dbReference type="AlphaFoldDB" id="A0AAJ6QR27"/>
<dbReference type="InterPro" id="IPR056691">
    <property type="entry name" value="DUF7789"/>
</dbReference>
<dbReference type="RefSeq" id="XP_003743096.1">
    <property type="nucleotide sequence ID" value="XM_003743048.2"/>
</dbReference>
<gene>
    <name evidence="5" type="primary">LOC100902881</name>
</gene>
<feature type="transmembrane region" description="Helical" evidence="2">
    <location>
        <begin position="57"/>
        <end position="75"/>
    </location>
</feature>
<evidence type="ECO:0000259" key="3">
    <source>
        <dbReference type="Pfam" id="PF25044"/>
    </source>
</evidence>
<feature type="transmembrane region" description="Helical" evidence="2">
    <location>
        <begin position="87"/>
        <end position="105"/>
    </location>
</feature>
<keyword evidence="2" id="KW-1133">Transmembrane helix</keyword>
<keyword evidence="4" id="KW-1185">Reference proteome</keyword>
<evidence type="ECO:0000256" key="1">
    <source>
        <dbReference type="SAM" id="MobiDB-lite"/>
    </source>
</evidence>
<protein>
    <submittedName>
        <fullName evidence="5">Uncharacterized protein LOC100902881</fullName>
    </submittedName>
</protein>
<dbReference type="KEGG" id="goe:100902881"/>
<feature type="transmembrane region" description="Helical" evidence="2">
    <location>
        <begin position="151"/>
        <end position="172"/>
    </location>
</feature>
<proteinExistence type="predicted"/>
<keyword evidence="2" id="KW-0812">Transmembrane</keyword>
<feature type="transmembrane region" description="Helical" evidence="2">
    <location>
        <begin position="117"/>
        <end position="136"/>
    </location>
</feature>
<organism evidence="4 5">
    <name type="scientific">Galendromus occidentalis</name>
    <name type="common">western predatory mite</name>
    <dbReference type="NCBI Taxonomy" id="34638"/>
    <lineage>
        <taxon>Eukaryota</taxon>
        <taxon>Metazoa</taxon>
        <taxon>Ecdysozoa</taxon>
        <taxon>Arthropoda</taxon>
        <taxon>Chelicerata</taxon>
        <taxon>Arachnida</taxon>
        <taxon>Acari</taxon>
        <taxon>Parasitiformes</taxon>
        <taxon>Mesostigmata</taxon>
        <taxon>Gamasina</taxon>
        <taxon>Phytoseioidea</taxon>
        <taxon>Phytoseiidae</taxon>
        <taxon>Typhlodrominae</taxon>
        <taxon>Galendromus</taxon>
    </lineage>
</organism>
<dbReference type="PANTHER" id="PTHR39299">
    <property type="entry name" value="TRANSMEMBRANE PROTEIN"/>
    <property type="match status" value="1"/>
</dbReference>
<name>A0AAJ6QR27_9ACAR</name>
<dbReference type="Proteomes" id="UP000694867">
    <property type="component" value="Unplaced"/>
</dbReference>
<dbReference type="Pfam" id="PF25044">
    <property type="entry name" value="DUF7789"/>
    <property type="match status" value="2"/>
</dbReference>
<evidence type="ECO:0000256" key="2">
    <source>
        <dbReference type="SAM" id="Phobius"/>
    </source>
</evidence>
<dbReference type="PANTHER" id="PTHR39299:SF1">
    <property type="entry name" value="TRANSMEMBRANE PROTEIN"/>
    <property type="match status" value="1"/>
</dbReference>
<reference evidence="5" key="1">
    <citation type="submission" date="2025-08" db="UniProtKB">
        <authorList>
            <consortium name="RefSeq"/>
        </authorList>
    </citation>
    <scope>IDENTIFICATION</scope>
</reference>
<evidence type="ECO:0000313" key="4">
    <source>
        <dbReference type="Proteomes" id="UP000694867"/>
    </source>
</evidence>
<keyword evidence="2" id="KW-0472">Membrane</keyword>
<feature type="domain" description="DUF7789" evidence="3">
    <location>
        <begin position="194"/>
        <end position="315"/>
    </location>
</feature>
<feature type="transmembrane region" description="Helical" evidence="2">
    <location>
        <begin position="296"/>
        <end position="319"/>
    </location>
</feature>
<feature type="transmembrane region" description="Helical" evidence="2">
    <location>
        <begin position="199"/>
        <end position="219"/>
    </location>
</feature>
<sequence length="361" mass="40492">MDGPSDIMRPGGPPSSDSASISSFSQIEGFVKPDRILEYTRFGPWKNYSRITTLEKAFLGAWYIALLLSLGLTFYKLATSTSGNPDTTTYGAILIIAALFSFFYVTTGVHQEQPHEMIALCITNGIVLGYVVINFVNSRARHGGKIDEMKLARLVFTSVFSALFLPLSLYLARRYWTHKTLITFAVGSINPETQAMAQVLFMFLSALTFDLQLQLNFLILVMRQGFESANLTQALILISGILILIMWTMVGRFAARRECKNMLLGFVILSFPNLIYAVFAYVTLAKTKTNPEMFSFTLLCGGSAVLMRMLIFVLTYLLYRNFGKGLKDSIFQWHLPAEEIARRRRSTFAQVSTVNTAVDDN</sequence>